<dbReference type="Proteomes" id="UP000182567">
    <property type="component" value="Plasmid unnamed1"/>
</dbReference>
<reference evidence="3" key="1">
    <citation type="submission" date="2016-10" db="EMBL/GenBank/DDBJ databases">
        <title>Pseudomonas frederiksbergensis ERGS4:02 complete genome.</title>
        <authorList>
            <person name="Kumar R."/>
            <person name="Acharya V."/>
            <person name="Singh D."/>
        </authorList>
    </citation>
    <scope>NUCLEOTIDE SEQUENCE [LARGE SCALE GENOMIC DNA]</scope>
    <source>
        <strain evidence="3">ERGS4:02</strain>
        <plasmid evidence="3">Plasmid unnamed1</plasmid>
    </source>
</reference>
<organism evidence="2 3">
    <name type="scientific">Pseudomonas frederiksbergensis</name>
    <dbReference type="NCBI Taxonomy" id="104087"/>
    <lineage>
        <taxon>Bacteria</taxon>
        <taxon>Pseudomonadati</taxon>
        <taxon>Pseudomonadota</taxon>
        <taxon>Gammaproteobacteria</taxon>
        <taxon>Pseudomonadales</taxon>
        <taxon>Pseudomonadaceae</taxon>
        <taxon>Pseudomonas</taxon>
    </lineage>
</organism>
<dbReference type="AlphaFoldDB" id="A0A1J0EUH8"/>
<evidence type="ECO:0000256" key="1">
    <source>
        <dbReference type="SAM" id="MobiDB-lite"/>
    </source>
</evidence>
<evidence type="ECO:0000313" key="2">
    <source>
        <dbReference type="EMBL" id="APC19551.1"/>
    </source>
</evidence>
<proteinExistence type="predicted"/>
<gene>
    <name evidence="2" type="ORF">BLL42_27950</name>
</gene>
<evidence type="ECO:0000313" key="3">
    <source>
        <dbReference type="Proteomes" id="UP000182567"/>
    </source>
</evidence>
<name>A0A1J0EUH8_9PSED</name>
<sequence length="60" mass="6215">MSFQQDDTRIRRALTGEQCAPEPNEPATDNHQVCADITDLPLAAGAGGIGVQPKGPGARA</sequence>
<feature type="region of interest" description="Disordered" evidence="1">
    <location>
        <begin position="1"/>
        <end position="31"/>
    </location>
</feature>
<feature type="compositionally biased region" description="Basic and acidic residues" evidence="1">
    <location>
        <begin position="1"/>
        <end position="10"/>
    </location>
</feature>
<protein>
    <submittedName>
        <fullName evidence="2">Uncharacterized protein</fullName>
    </submittedName>
</protein>
<keyword evidence="2" id="KW-0614">Plasmid</keyword>
<geneLocation type="plasmid" evidence="2">
    <name>unnamed1</name>
</geneLocation>
<accession>A0A1J0EUH8</accession>
<dbReference type="EMBL" id="CP017887">
    <property type="protein sequence ID" value="APC19551.1"/>
    <property type="molecule type" value="Genomic_DNA"/>
</dbReference>